<dbReference type="VEuPathDB" id="MicrosporidiaDB:EDEG_00493"/>
<feature type="region of interest" description="Disordered" evidence="1">
    <location>
        <begin position="1"/>
        <end position="26"/>
    </location>
</feature>
<name>J8ZNP4_EDHAE</name>
<dbReference type="OMA" id="FRITDMC"/>
<proteinExistence type="predicted"/>
<gene>
    <name evidence="2" type="ORF">EDEG_00493</name>
</gene>
<dbReference type="HOGENOM" id="CLU_729636_0_0_1"/>
<dbReference type="OrthoDB" id="2190712at2759"/>
<reference evidence="2 3" key="1">
    <citation type="submission" date="2011-08" db="EMBL/GenBank/DDBJ databases">
        <authorList>
            <person name="Liu Z.J."/>
            <person name="Shi F.L."/>
            <person name="Lu J.Q."/>
            <person name="Li M."/>
            <person name="Wang Z.L."/>
        </authorList>
    </citation>
    <scope>NUCLEOTIDE SEQUENCE [LARGE SCALE GENOMIC DNA]</scope>
    <source>
        <strain evidence="2 3">USNM 41457</strain>
    </source>
</reference>
<keyword evidence="3" id="KW-1185">Reference proteome</keyword>
<comment type="caution">
    <text evidence="2">The sequence shown here is derived from an EMBL/GenBank/DDBJ whole genome shotgun (WGS) entry which is preliminary data.</text>
</comment>
<reference evidence="3" key="2">
    <citation type="submission" date="2015-07" db="EMBL/GenBank/DDBJ databases">
        <title>Contrasting host-pathogen interactions and genome evolution in two generalist and specialist microsporidian pathogens of mosquitoes.</title>
        <authorList>
            <consortium name="The Broad Institute Genomics Platform"/>
            <consortium name="The Broad Institute Genome Sequencing Center for Infectious Disease"/>
            <person name="Cuomo C.A."/>
            <person name="Sanscrainte N.D."/>
            <person name="Goldberg J.M."/>
            <person name="Heiman D."/>
            <person name="Young S."/>
            <person name="Zeng Q."/>
            <person name="Becnel J.J."/>
            <person name="Birren B.W."/>
        </authorList>
    </citation>
    <scope>NUCLEOTIDE SEQUENCE [LARGE SCALE GENOMIC DNA]</scope>
    <source>
        <strain evidence="3">USNM 41457</strain>
    </source>
</reference>
<sequence>MKFNGCKIGEDKSDSDFSYVDESSDISTSEEEILFNKKVEIPDESSHEGVWYDSEKEEDELRKEFKTINNFEWCTNSEEEVQTNESKKIRILLDQRICSAQNNLKHVKIFSPEQSKFEKNGPAIMVSVTTRNDLNIYFDNFENKIPDKSINLNFSIADFCFINGDKILIVNGKNGLLKELSLATLVVKDIKKGYQNIFKKIIFDKHVFVQSNKLMILNSSNYGLIYEFVENILDFALDENMVYVLTEQKRIVVYDRSDFSVVKNLKFDDGFFFQNIFILDNNLIISMQNRVKILNEKFEPIKEILKFQVDKMASSKQFFSLCGIKENQLRIIMKDKYEILSAFPFSKYQLPRVVSIFSHNNNLYFAHQKYISKITISTH</sequence>
<dbReference type="AlphaFoldDB" id="J8ZNP4"/>
<evidence type="ECO:0008006" key="4">
    <source>
        <dbReference type="Google" id="ProtNLM"/>
    </source>
</evidence>
<evidence type="ECO:0000313" key="3">
    <source>
        <dbReference type="Proteomes" id="UP000003163"/>
    </source>
</evidence>
<dbReference type="InParanoid" id="J8ZNP4"/>
<accession>J8ZNP4</accession>
<evidence type="ECO:0000313" key="2">
    <source>
        <dbReference type="EMBL" id="EJW01308.1"/>
    </source>
</evidence>
<dbReference type="EMBL" id="AFBI03000005">
    <property type="protein sequence ID" value="EJW01308.1"/>
    <property type="molecule type" value="Genomic_DNA"/>
</dbReference>
<dbReference type="InterPro" id="IPR036322">
    <property type="entry name" value="WD40_repeat_dom_sf"/>
</dbReference>
<dbReference type="SUPFAM" id="SSF50978">
    <property type="entry name" value="WD40 repeat-like"/>
    <property type="match status" value="1"/>
</dbReference>
<organism evidence="2 3">
    <name type="scientific">Edhazardia aedis (strain USNM 41457)</name>
    <name type="common">Microsporidian parasite</name>
    <dbReference type="NCBI Taxonomy" id="1003232"/>
    <lineage>
        <taxon>Eukaryota</taxon>
        <taxon>Fungi</taxon>
        <taxon>Fungi incertae sedis</taxon>
        <taxon>Microsporidia</taxon>
        <taxon>Edhazardia</taxon>
    </lineage>
</organism>
<protein>
    <recommendedName>
        <fullName evidence="4">CNH domain-containing protein</fullName>
    </recommendedName>
</protein>
<dbReference type="Proteomes" id="UP000003163">
    <property type="component" value="Unassembled WGS sequence"/>
</dbReference>
<evidence type="ECO:0000256" key="1">
    <source>
        <dbReference type="SAM" id="MobiDB-lite"/>
    </source>
</evidence>